<dbReference type="CDD" id="cd13959">
    <property type="entry name" value="PT_UbiA_COQ2"/>
    <property type="match status" value="1"/>
</dbReference>
<dbReference type="FunFam" id="1.10.357.140:FF:000002">
    <property type="entry name" value="4-hydroxybenzoate octaprenyltransferase"/>
    <property type="match status" value="1"/>
</dbReference>
<keyword evidence="11 12" id="KW-0472">Membrane</keyword>
<reference evidence="14 15" key="2">
    <citation type="submission" date="2016-03" db="EMBL/GenBank/DDBJ databases">
        <title>New uncultured bacterium of the family Gallionellaceae from acid mine drainage: description and reconstruction of genome based on metagenomic analysis of microbial community.</title>
        <authorList>
            <person name="Kadnikov V."/>
            <person name="Ivasenko D."/>
            <person name="Beletsky A."/>
            <person name="Mardanov A."/>
            <person name="Danilova E."/>
            <person name="Pimenov N."/>
            <person name="Karnachuk O."/>
            <person name="Ravin N."/>
        </authorList>
    </citation>
    <scope>NUCLEOTIDE SEQUENCE [LARGE SCALE GENOMIC DNA]</scope>
    <source>
        <strain evidence="14">ShG14-8</strain>
    </source>
</reference>
<evidence type="ECO:0000256" key="13">
    <source>
        <dbReference type="NCBIfam" id="TIGR01474"/>
    </source>
</evidence>
<dbReference type="PROSITE" id="PS00943">
    <property type="entry name" value="UBIA"/>
    <property type="match status" value="1"/>
</dbReference>
<evidence type="ECO:0000313" key="14">
    <source>
        <dbReference type="EMBL" id="KXS31596.1"/>
    </source>
</evidence>
<protein>
    <recommendedName>
        <fullName evidence="12 13">4-hydroxybenzoate octaprenyltransferase</fullName>
        <ecNumber evidence="12 13">2.5.1.39</ecNumber>
    </recommendedName>
    <alternativeName>
        <fullName evidence="12">4-HB polyprenyltransferase</fullName>
    </alternativeName>
</protein>
<comment type="similarity">
    <text evidence="3 12">Belongs to the UbiA prenyltransferase family.</text>
</comment>
<keyword evidence="7 12" id="KW-0831">Ubiquinone biosynthesis</keyword>
<dbReference type="InterPro" id="IPR006370">
    <property type="entry name" value="HB_polyprenyltransferase-like"/>
</dbReference>
<keyword evidence="5 12" id="KW-0997">Cell inner membrane</keyword>
<evidence type="ECO:0000256" key="11">
    <source>
        <dbReference type="ARBA" id="ARBA00023136"/>
    </source>
</evidence>
<keyword evidence="9 12" id="KW-0460">Magnesium</keyword>
<dbReference type="InterPro" id="IPR030470">
    <property type="entry name" value="UbiA_prenylTrfase_CS"/>
</dbReference>
<dbReference type="PANTHER" id="PTHR11048">
    <property type="entry name" value="PRENYLTRANSFERASES"/>
    <property type="match status" value="1"/>
</dbReference>
<comment type="catalytic activity">
    <reaction evidence="12">
        <text>all-trans-octaprenyl diphosphate + 4-hydroxybenzoate = 4-hydroxy-3-(all-trans-octaprenyl)benzoate + diphosphate</text>
        <dbReference type="Rhea" id="RHEA:27782"/>
        <dbReference type="ChEBI" id="CHEBI:1617"/>
        <dbReference type="ChEBI" id="CHEBI:17879"/>
        <dbReference type="ChEBI" id="CHEBI:33019"/>
        <dbReference type="ChEBI" id="CHEBI:57711"/>
        <dbReference type="EC" id="2.5.1.39"/>
    </reaction>
</comment>
<keyword evidence="10 12" id="KW-1133">Transmembrane helix</keyword>
<dbReference type="HAMAP" id="MF_01635">
    <property type="entry name" value="UbiA"/>
    <property type="match status" value="1"/>
</dbReference>
<sequence>MTDWLSVSILIKAMTLAERLSLYMRLTRLNRPIGTLLLLWPTLWAVWIAGAGHPAWHIVLIFVLGTVLMRSAGCAVNDYADRDFDKHVKRTRERPVTSGRISPREAVWVAASLALLAFVLILPLNNLTLLLSFPALFLATSYPYTKRFLSIPQAYLGIAFGFGIPMAFAAQLGSVPPVAWLLLAANVFWAIAYDTEYAMVDRDDDIHLGIHSAALLFGSYDVAAVMACYAVTLALLATAGLMTGAGWLYYAGLAFAAGIALYHYTLIKNRSRELCFKAFLHNNWFGASVFGGIVADYLTRIR</sequence>
<comment type="subcellular location">
    <subcellularLocation>
        <location evidence="12">Cell inner membrane</location>
        <topology evidence="12">Multi-pass membrane protein</topology>
    </subcellularLocation>
    <subcellularLocation>
        <location evidence="2">Membrane</location>
        <topology evidence="2">Multi-pass membrane protein</topology>
    </subcellularLocation>
</comment>
<comment type="caution">
    <text evidence="14">The sequence shown here is derived from an EMBL/GenBank/DDBJ whole genome shotgun (WGS) entry which is preliminary data.</text>
</comment>
<evidence type="ECO:0000256" key="8">
    <source>
        <dbReference type="ARBA" id="ARBA00022692"/>
    </source>
</evidence>
<evidence type="ECO:0000256" key="10">
    <source>
        <dbReference type="ARBA" id="ARBA00022989"/>
    </source>
</evidence>
<dbReference type="Pfam" id="PF01040">
    <property type="entry name" value="UbiA"/>
    <property type="match status" value="1"/>
</dbReference>
<dbReference type="FunFam" id="1.20.120.1780:FF:000001">
    <property type="entry name" value="4-hydroxybenzoate octaprenyltransferase"/>
    <property type="match status" value="1"/>
</dbReference>
<accession>A0A139BRH0</accession>
<dbReference type="GO" id="GO:0005886">
    <property type="term" value="C:plasma membrane"/>
    <property type="evidence" value="ECO:0007669"/>
    <property type="project" value="UniProtKB-SubCell"/>
</dbReference>
<comment type="pathway">
    <text evidence="12">Cofactor biosynthesis; ubiquinone biosynthesis.</text>
</comment>
<keyword evidence="8 12" id="KW-0812">Transmembrane</keyword>
<evidence type="ECO:0000256" key="1">
    <source>
        <dbReference type="ARBA" id="ARBA00001946"/>
    </source>
</evidence>
<dbReference type="AlphaFoldDB" id="A0A139BRH0"/>
<dbReference type="GO" id="GO:0006744">
    <property type="term" value="P:ubiquinone biosynthetic process"/>
    <property type="evidence" value="ECO:0007669"/>
    <property type="project" value="UniProtKB-UniRule"/>
</dbReference>
<evidence type="ECO:0000256" key="5">
    <source>
        <dbReference type="ARBA" id="ARBA00022519"/>
    </source>
</evidence>
<evidence type="ECO:0000256" key="3">
    <source>
        <dbReference type="ARBA" id="ARBA00005985"/>
    </source>
</evidence>
<dbReference type="Gene3D" id="1.20.120.1780">
    <property type="entry name" value="UbiA prenyltransferase"/>
    <property type="match status" value="1"/>
</dbReference>
<feature type="transmembrane region" description="Helical" evidence="12">
    <location>
        <begin position="215"/>
        <end position="241"/>
    </location>
</feature>
<evidence type="ECO:0000256" key="7">
    <source>
        <dbReference type="ARBA" id="ARBA00022688"/>
    </source>
</evidence>
<keyword evidence="4 12" id="KW-1003">Cell membrane</keyword>
<feature type="transmembrane region" description="Helical" evidence="12">
    <location>
        <begin position="55"/>
        <end position="80"/>
    </location>
</feature>
<dbReference type="UniPathway" id="UPA00232"/>
<keyword evidence="6 12" id="KW-0808">Transferase</keyword>
<proteinExistence type="inferred from homology"/>
<evidence type="ECO:0000256" key="12">
    <source>
        <dbReference type="HAMAP-Rule" id="MF_01635"/>
    </source>
</evidence>
<dbReference type="EMBL" id="LSLI01000067">
    <property type="protein sequence ID" value="KXS31596.1"/>
    <property type="molecule type" value="Genomic_DNA"/>
</dbReference>
<dbReference type="NCBIfam" id="TIGR01474">
    <property type="entry name" value="ubiA_proteo"/>
    <property type="match status" value="1"/>
</dbReference>
<evidence type="ECO:0000313" key="15">
    <source>
        <dbReference type="Proteomes" id="UP000070578"/>
    </source>
</evidence>
<dbReference type="InterPro" id="IPR039653">
    <property type="entry name" value="Prenyltransferase"/>
</dbReference>
<comment type="cofactor">
    <cofactor evidence="1 12">
        <name>Mg(2+)</name>
        <dbReference type="ChEBI" id="CHEBI:18420"/>
    </cofactor>
</comment>
<comment type="function">
    <text evidence="12">Catalyzes the prenylation of para-hydroxybenzoate (PHB) with an all-trans polyprenyl group. Mediates the second step in the final reaction sequence of ubiquinone-8 (UQ-8) biosynthesis, which is the condensation of the polyisoprenoid side chain with PHB, generating the first membrane-bound Q intermediate 3-octaprenyl-4-hydroxybenzoate.</text>
</comment>
<feature type="transmembrane region" description="Helical" evidence="12">
    <location>
        <begin position="29"/>
        <end position="49"/>
    </location>
</feature>
<dbReference type="PANTHER" id="PTHR11048:SF28">
    <property type="entry name" value="4-HYDROXYBENZOATE POLYPRENYLTRANSFERASE, MITOCHONDRIAL"/>
    <property type="match status" value="1"/>
</dbReference>
<gene>
    <name evidence="12" type="primary">ubiA</name>
    <name evidence="14" type="ORF">AWT59_2293</name>
</gene>
<evidence type="ECO:0000256" key="2">
    <source>
        <dbReference type="ARBA" id="ARBA00004141"/>
    </source>
</evidence>
<evidence type="ECO:0000256" key="6">
    <source>
        <dbReference type="ARBA" id="ARBA00022679"/>
    </source>
</evidence>
<organism evidence="14 15">
    <name type="scientific">Candidatus Gallionella acididurans</name>
    <dbReference type="NCBI Taxonomy" id="1796491"/>
    <lineage>
        <taxon>Bacteria</taxon>
        <taxon>Pseudomonadati</taxon>
        <taxon>Pseudomonadota</taxon>
        <taxon>Betaproteobacteria</taxon>
        <taxon>Nitrosomonadales</taxon>
        <taxon>Gallionellaceae</taxon>
        <taxon>Gallionella</taxon>
    </lineage>
</organism>
<feature type="transmembrane region" description="Helical" evidence="12">
    <location>
        <begin position="247"/>
        <end position="267"/>
    </location>
</feature>
<feature type="transmembrane region" description="Helical" evidence="12">
    <location>
        <begin position="101"/>
        <end position="121"/>
    </location>
</feature>
<reference evidence="14 15" key="1">
    <citation type="submission" date="2016-02" db="EMBL/GenBank/DDBJ databases">
        <authorList>
            <person name="Wen L."/>
            <person name="He K."/>
            <person name="Yang H."/>
        </authorList>
    </citation>
    <scope>NUCLEOTIDE SEQUENCE [LARGE SCALE GENOMIC DNA]</scope>
    <source>
        <strain evidence="14">ShG14-8</strain>
    </source>
</reference>
<dbReference type="InterPro" id="IPR000537">
    <property type="entry name" value="UbiA_prenyltransferase"/>
</dbReference>
<dbReference type="GO" id="GO:0008412">
    <property type="term" value="F:4-hydroxybenzoate polyprenyltransferase activity"/>
    <property type="evidence" value="ECO:0007669"/>
    <property type="project" value="UniProtKB-UniRule"/>
</dbReference>
<name>A0A139BRH0_9PROT</name>
<evidence type="ECO:0000256" key="4">
    <source>
        <dbReference type="ARBA" id="ARBA00022475"/>
    </source>
</evidence>
<evidence type="ECO:0000256" key="9">
    <source>
        <dbReference type="ARBA" id="ARBA00022842"/>
    </source>
</evidence>
<dbReference type="EC" id="2.5.1.39" evidence="12 13"/>
<dbReference type="InterPro" id="IPR044878">
    <property type="entry name" value="UbiA_sf"/>
</dbReference>
<dbReference type="Gene3D" id="1.10.357.140">
    <property type="entry name" value="UbiA prenyltransferase"/>
    <property type="match status" value="1"/>
</dbReference>
<dbReference type="PATRIC" id="fig|1796491.3.peg.2506"/>
<dbReference type="Proteomes" id="UP000070578">
    <property type="component" value="Unassembled WGS sequence"/>
</dbReference>
<feature type="transmembrane region" description="Helical" evidence="12">
    <location>
        <begin position="178"/>
        <end position="195"/>
    </location>
</feature>